<dbReference type="AlphaFoldDB" id="A0AA36G516"/>
<dbReference type="Pfam" id="PF02769">
    <property type="entry name" value="AIRS_C"/>
    <property type="match status" value="1"/>
</dbReference>
<dbReference type="InterPro" id="IPR036676">
    <property type="entry name" value="PurM-like_C_sf"/>
</dbReference>
<dbReference type="Gene3D" id="3.30.1330.10">
    <property type="entry name" value="PurM-like, N-terminal domain"/>
    <property type="match status" value="1"/>
</dbReference>
<dbReference type="GO" id="GO:0046872">
    <property type="term" value="F:metal ion binding"/>
    <property type="evidence" value="ECO:0007669"/>
    <property type="project" value="UniProtKB-KW"/>
</dbReference>
<gene>
    <name evidence="9" type="ORF">MSPICULIGERA_LOCUS16718</name>
</gene>
<evidence type="ECO:0000259" key="7">
    <source>
        <dbReference type="Pfam" id="PF02769"/>
    </source>
</evidence>
<evidence type="ECO:0000313" key="10">
    <source>
        <dbReference type="Proteomes" id="UP001177023"/>
    </source>
</evidence>
<feature type="domain" description="Phosphoribosylformylglycinamidine synthase linker" evidence="8">
    <location>
        <begin position="52"/>
        <end position="101"/>
    </location>
</feature>
<protein>
    <recommendedName>
        <fullName evidence="11">Phosphoribosylformylglycinamidine synthase</fullName>
    </recommendedName>
</protein>
<feature type="domain" description="PurM-like C-terminal" evidence="7">
    <location>
        <begin position="315"/>
        <end position="468"/>
    </location>
</feature>
<dbReference type="GO" id="GO:0005737">
    <property type="term" value="C:cytoplasm"/>
    <property type="evidence" value="ECO:0007669"/>
    <property type="project" value="TreeGrafter"/>
</dbReference>
<evidence type="ECO:0000256" key="5">
    <source>
        <dbReference type="ARBA" id="ARBA00022840"/>
    </source>
</evidence>
<dbReference type="PANTHER" id="PTHR10099">
    <property type="entry name" value="PHOSPHORIBOSYLFORMYLGLYCINAMIDINE SYNTHASE"/>
    <property type="match status" value="1"/>
</dbReference>
<evidence type="ECO:0000256" key="1">
    <source>
        <dbReference type="ARBA" id="ARBA00022598"/>
    </source>
</evidence>
<dbReference type="PANTHER" id="PTHR10099:SF1">
    <property type="entry name" value="PHOSPHORIBOSYLFORMYLGLYCINAMIDINE SYNTHASE"/>
    <property type="match status" value="1"/>
</dbReference>
<evidence type="ECO:0000256" key="4">
    <source>
        <dbReference type="ARBA" id="ARBA00022755"/>
    </source>
</evidence>
<evidence type="ECO:0000256" key="2">
    <source>
        <dbReference type="ARBA" id="ARBA00022723"/>
    </source>
</evidence>
<dbReference type="Gene3D" id="3.90.650.10">
    <property type="entry name" value="PurM-like C-terminal domain"/>
    <property type="match status" value="1"/>
</dbReference>
<keyword evidence="1" id="KW-0436">Ligase</keyword>
<keyword evidence="2" id="KW-0479">Metal-binding</keyword>
<accession>A0AA36G516</accession>
<dbReference type="SUPFAM" id="SSF55326">
    <property type="entry name" value="PurM N-terminal domain-like"/>
    <property type="match status" value="1"/>
</dbReference>
<dbReference type="GO" id="GO:0004642">
    <property type="term" value="F:phosphoribosylformylglycinamidine synthase activity"/>
    <property type="evidence" value="ECO:0007669"/>
    <property type="project" value="TreeGrafter"/>
</dbReference>
<evidence type="ECO:0000256" key="6">
    <source>
        <dbReference type="ARBA" id="ARBA00022842"/>
    </source>
</evidence>
<sequence length="493" mass="53948">MALIQFYAPATGEHAQKLINNAKQTLFDELNKHLESREIFNEVCILEDDGALAEANIRLGLAFDKDDLIFYNDLFKNKLERNPTDVELFDLAQSDSEHSRHWFFRGKISIDGEQRKESLMDSIRATQQASNANNLIAFNDNSSVIRGFSNTPVLTTEDPTTASLNLVNIVKRHLLYTAETHNFPTAVCPFQGATTGTGGRIRDVQATGRGAHEIAGVAGYSFGNLLIPGYVQPWEDATETYPKGFASPLQICIEASNGASDYGNKFGEPVLCGFARSFGLRLPANDRSEYLKPIMFSGGLGAIDDVQLKKEVATDGQLLAKIGGPVYRIGVGGGAASSLAVQGDRESMLDFGAVQRGDGEMEQKVHRIVRACAELGKENPILSIHDQGAGGNGNVLKELCEGAGGHVFADSFELGDPSVSIRELWTAEYQENNAILLDPNGRETIQKISLREKCPVTVVGHVTSGKRKIARRAKQGNIQWILIWKLLEIELKR</sequence>
<dbReference type="Gene3D" id="1.10.8.750">
    <property type="entry name" value="Phosphoribosylformylglycinamidine synthase, linker domain"/>
    <property type="match status" value="1"/>
</dbReference>
<dbReference type="InterPro" id="IPR036921">
    <property type="entry name" value="PurM-like_N_sf"/>
</dbReference>
<dbReference type="InterPro" id="IPR010918">
    <property type="entry name" value="PurM-like_C_dom"/>
</dbReference>
<proteinExistence type="predicted"/>
<keyword evidence="3" id="KW-0547">Nucleotide-binding</keyword>
<keyword evidence="6" id="KW-0460">Magnesium</keyword>
<evidence type="ECO:0000313" key="9">
    <source>
        <dbReference type="EMBL" id="CAJ0578463.1"/>
    </source>
</evidence>
<feature type="non-terminal residue" evidence="9">
    <location>
        <position position="493"/>
    </location>
</feature>
<dbReference type="Proteomes" id="UP001177023">
    <property type="component" value="Unassembled WGS sequence"/>
</dbReference>
<dbReference type="EMBL" id="CATQJA010002654">
    <property type="protein sequence ID" value="CAJ0578463.1"/>
    <property type="molecule type" value="Genomic_DNA"/>
</dbReference>
<evidence type="ECO:0008006" key="11">
    <source>
        <dbReference type="Google" id="ProtNLM"/>
    </source>
</evidence>
<dbReference type="GO" id="GO:0006164">
    <property type="term" value="P:purine nucleotide biosynthetic process"/>
    <property type="evidence" value="ECO:0007669"/>
    <property type="project" value="UniProtKB-KW"/>
</dbReference>
<dbReference type="SUPFAM" id="SSF56042">
    <property type="entry name" value="PurM C-terminal domain-like"/>
    <property type="match status" value="1"/>
</dbReference>
<keyword evidence="10" id="KW-1185">Reference proteome</keyword>
<keyword evidence="5" id="KW-0067">ATP-binding</keyword>
<evidence type="ECO:0000256" key="3">
    <source>
        <dbReference type="ARBA" id="ARBA00022741"/>
    </source>
</evidence>
<name>A0AA36G516_9BILA</name>
<reference evidence="9" key="1">
    <citation type="submission" date="2023-06" db="EMBL/GenBank/DDBJ databases">
        <authorList>
            <person name="Delattre M."/>
        </authorList>
    </citation>
    <scope>NUCLEOTIDE SEQUENCE</scope>
    <source>
        <strain evidence="9">AF72</strain>
    </source>
</reference>
<evidence type="ECO:0000259" key="8">
    <source>
        <dbReference type="Pfam" id="PF18072"/>
    </source>
</evidence>
<dbReference type="Pfam" id="PF18072">
    <property type="entry name" value="FGAR-AT_linker"/>
    <property type="match status" value="1"/>
</dbReference>
<keyword evidence="4" id="KW-0658">Purine biosynthesis</keyword>
<dbReference type="InterPro" id="IPR041609">
    <property type="entry name" value="PurL_linker"/>
</dbReference>
<organism evidence="9 10">
    <name type="scientific">Mesorhabditis spiculigera</name>
    <dbReference type="NCBI Taxonomy" id="96644"/>
    <lineage>
        <taxon>Eukaryota</taxon>
        <taxon>Metazoa</taxon>
        <taxon>Ecdysozoa</taxon>
        <taxon>Nematoda</taxon>
        <taxon>Chromadorea</taxon>
        <taxon>Rhabditida</taxon>
        <taxon>Rhabditina</taxon>
        <taxon>Rhabditomorpha</taxon>
        <taxon>Rhabditoidea</taxon>
        <taxon>Rhabditidae</taxon>
        <taxon>Mesorhabditinae</taxon>
        <taxon>Mesorhabditis</taxon>
    </lineage>
</organism>
<comment type="caution">
    <text evidence="9">The sequence shown here is derived from an EMBL/GenBank/DDBJ whole genome shotgun (WGS) entry which is preliminary data.</text>
</comment>
<dbReference type="GO" id="GO:0005524">
    <property type="term" value="F:ATP binding"/>
    <property type="evidence" value="ECO:0007669"/>
    <property type="project" value="UniProtKB-KW"/>
</dbReference>
<dbReference type="SUPFAM" id="SSF109736">
    <property type="entry name" value="FGAM synthase PurL, linker domain"/>
    <property type="match status" value="1"/>
</dbReference>